<organism evidence="3 4">
    <name type="scientific">Gordonia rhizosphera NBRC 16068</name>
    <dbReference type="NCBI Taxonomy" id="1108045"/>
    <lineage>
        <taxon>Bacteria</taxon>
        <taxon>Bacillati</taxon>
        <taxon>Actinomycetota</taxon>
        <taxon>Actinomycetes</taxon>
        <taxon>Mycobacteriales</taxon>
        <taxon>Gordoniaceae</taxon>
        <taxon>Gordonia</taxon>
    </lineage>
</organism>
<sequence>MTTTRRTVAVVALLLTAVLSGCDSTSDDAAPTSSATQAAPSVSAAPGTEADATMQIACSVTGGEPTSSCTARVTRNWGDDGTTLVEVSKPDGYRRALFFRGTTPYGADSAESDGSAGFDFTVTRDGDASVIVFGPERYIVPDAFVLGN</sequence>
<comment type="caution">
    <text evidence="3">The sequence shown here is derived from an EMBL/GenBank/DDBJ whole genome shotgun (WGS) entry which is preliminary data.</text>
</comment>
<dbReference type="EMBL" id="BAHC01000225">
    <property type="protein sequence ID" value="GAB93497.1"/>
    <property type="molecule type" value="Genomic_DNA"/>
</dbReference>
<accession>K6WMX8</accession>
<feature type="compositionally biased region" description="Low complexity" evidence="1">
    <location>
        <begin position="25"/>
        <end position="46"/>
    </location>
</feature>
<feature type="signal peptide" evidence="2">
    <location>
        <begin position="1"/>
        <end position="29"/>
    </location>
</feature>
<feature type="chain" id="PRO_5003896061" description="Lipoprotein" evidence="2">
    <location>
        <begin position="30"/>
        <end position="148"/>
    </location>
</feature>
<evidence type="ECO:0000256" key="1">
    <source>
        <dbReference type="SAM" id="MobiDB-lite"/>
    </source>
</evidence>
<gene>
    <name evidence="3" type="ORF">GORHZ_225_00200</name>
</gene>
<keyword evidence="2" id="KW-0732">Signal</keyword>
<dbReference type="PROSITE" id="PS51257">
    <property type="entry name" value="PROKAR_LIPOPROTEIN"/>
    <property type="match status" value="1"/>
</dbReference>
<name>K6WMX8_9ACTN</name>
<evidence type="ECO:0000313" key="3">
    <source>
        <dbReference type="EMBL" id="GAB93497.1"/>
    </source>
</evidence>
<evidence type="ECO:0000313" key="4">
    <source>
        <dbReference type="Proteomes" id="UP000008363"/>
    </source>
</evidence>
<dbReference type="Proteomes" id="UP000008363">
    <property type="component" value="Unassembled WGS sequence"/>
</dbReference>
<evidence type="ECO:0008006" key="5">
    <source>
        <dbReference type="Google" id="ProtNLM"/>
    </source>
</evidence>
<feature type="region of interest" description="Disordered" evidence="1">
    <location>
        <begin position="25"/>
        <end position="47"/>
    </location>
</feature>
<protein>
    <recommendedName>
        <fullName evidence="5">Lipoprotein</fullName>
    </recommendedName>
</protein>
<reference evidence="3 4" key="1">
    <citation type="submission" date="2012-08" db="EMBL/GenBank/DDBJ databases">
        <title>Whole genome shotgun sequence of Gordonia rhizosphera NBRC 16068.</title>
        <authorList>
            <person name="Takarada H."/>
            <person name="Isaki S."/>
            <person name="Hosoyama A."/>
            <person name="Tsuchikane K."/>
            <person name="Katsumata H."/>
            <person name="Baba S."/>
            <person name="Ohji S."/>
            <person name="Yamazaki S."/>
            <person name="Fujita N."/>
        </authorList>
    </citation>
    <scope>NUCLEOTIDE SEQUENCE [LARGE SCALE GENOMIC DNA]</scope>
    <source>
        <strain evidence="3 4">NBRC 16068</strain>
    </source>
</reference>
<evidence type="ECO:0000256" key="2">
    <source>
        <dbReference type="SAM" id="SignalP"/>
    </source>
</evidence>
<keyword evidence="4" id="KW-1185">Reference proteome</keyword>
<dbReference type="STRING" id="1108045.GORHZ_225_00200"/>
<dbReference type="RefSeq" id="WP_006338774.1">
    <property type="nucleotide sequence ID" value="NZ_BAHC01000225.1"/>
</dbReference>
<proteinExistence type="predicted"/>
<dbReference type="AlphaFoldDB" id="K6WMX8"/>
<dbReference type="OrthoDB" id="7392270at2"/>
<dbReference type="eggNOG" id="ENOG503070J">
    <property type="taxonomic scope" value="Bacteria"/>
</dbReference>